<organism evidence="9 10">
    <name type="scientific">Mangrovimicrobium sediminis</name>
    <dbReference type="NCBI Taxonomy" id="2562682"/>
    <lineage>
        <taxon>Bacteria</taxon>
        <taxon>Pseudomonadati</taxon>
        <taxon>Pseudomonadota</taxon>
        <taxon>Gammaproteobacteria</taxon>
        <taxon>Cellvibrionales</taxon>
        <taxon>Halieaceae</taxon>
        <taxon>Mangrovimicrobium</taxon>
    </lineage>
</organism>
<comment type="caution">
    <text evidence="9">The sequence shown here is derived from an EMBL/GenBank/DDBJ whole genome shotgun (WGS) entry which is preliminary data.</text>
</comment>
<dbReference type="Gene3D" id="1.10.630.10">
    <property type="entry name" value="Cytochrome P450"/>
    <property type="match status" value="1"/>
</dbReference>
<keyword evidence="2 7" id="KW-0349">Heme</keyword>
<dbReference type="FunFam" id="1.10.630.10:FF:000018">
    <property type="entry name" value="Cytochrome P450 monooxygenase"/>
    <property type="match status" value="1"/>
</dbReference>
<feature type="region of interest" description="Disordered" evidence="8">
    <location>
        <begin position="451"/>
        <end position="472"/>
    </location>
</feature>
<dbReference type="OrthoDB" id="7052847at2"/>
<dbReference type="PRINTS" id="PR00359">
    <property type="entry name" value="BP450"/>
</dbReference>
<dbReference type="GO" id="GO:0020037">
    <property type="term" value="F:heme binding"/>
    <property type="evidence" value="ECO:0007669"/>
    <property type="project" value="InterPro"/>
</dbReference>
<dbReference type="InterPro" id="IPR001128">
    <property type="entry name" value="Cyt_P450"/>
</dbReference>
<dbReference type="Pfam" id="PF00067">
    <property type="entry name" value="p450"/>
    <property type="match status" value="1"/>
</dbReference>
<evidence type="ECO:0000313" key="10">
    <source>
        <dbReference type="Proteomes" id="UP000298050"/>
    </source>
</evidence>
<protein>
    <submittedName>
        <fullName evidence="9">Cytochrome P450</fullName>
    </submittedName>
</protein>
<comment type="similarity">
    <text evidence="1 7">Belongs to the cytochrome P450 family.</text>
</comment>
<evidence type="ECO:0000256" key="1">
    <source>
        <dbReference type="ARBA" id="ARBA00010617"/>
    </source>
</evidence>
<dbReference type="PROSITE" id="PS00086">
    <property type="entry name" value="CYTOCHROME_P450"/>
    <property type="match status" value="1"/>
</dbReference>
<dbReference type="SUPFAM" id="SSF48264">
    <property type="entry name" value="Cytochrome P450"/>
    <property type="match status" value="1"/>
</dbReference>
<dbReference type="GO" id="GO:0006707">
    <property type="term" value="P:cholesterol catabolic process"/>
    <property type="evidence" value="ECO:0007669"/>
    <property type="project" value="TreeGrafter"/>
</dbReference>
<name>A0A4Z0M401_9GAMM</name>
<dbReference type="RefSeq" id="WP_135442830.1">
    <property type="nucleotide sequence ID" value="NZ_SRLE01000006.1"/>
</dbReference>
<evidence type="ECO:0000256" key="6">
    <source>
        <dbReference type="ARBA" id="ARBA00023033"/>
    </source>
</evidence>
<dbReference type="AlphaFoldDB" id="A0A4Z0M401"/>
<feature type="compositionally biased region" description="Polar residues" evidence="8">
    <location>
        <begin position="455"/>
        <end position="472"/>
    </location>
</feature>
<evidence type="ECO:0000256" key="5">
    <source>
        <dbReference type="ARBA" id="ARBA00023004"/>
    </source>
</evidence>
<dbReference type="InterPro" id="IPR002397">
    <property type="entry name" value="Cyt_P450_B"/>
</dbReference>
<keyword evidence="10" id="KW-1185">Reference proteome</keyword>
<evidence type="ECO:0000256" key="4">
    <source>
        <dbReference type="ARBA" id="ARBA00023002"/>
    </source>
</evidence>
<evidence type="ECO:0000256" key="2">
    <source>
        <dbReference type="ARBA" id="ARBA00022617"/>
    </source>
</evidence>
<dbReference type="PANTHER" id="PTHR46696">
    <property type="entry name" value="P450, PUTATIVE (EUROFUNG)-RELATED"/>
    <property type="match status" value="1"/>
</dbReference>
<sequence length="522" mass="58077">MSTSANASSDAVYYDPYLREIARNPYPVYRRLRDEAPVYYNPEYDFYAVSHYDDVKAGFANHKTFISSRGGILELIKENVQMPPGTFIFEDPPLHTVHRTIVQRMFMPRRMINLESKVRELTANCLDQLVGRDDFDFIADIGAQIPMRVIGMLLGIPEEDLQIVRESTDSRLRTEEGKPLDYGGQLAMDASFEQYIDWRIDNPSDDVITELMGVEFEDETGTRRTLTREELLTFVNVLAGAGNETTNRLIGWTAKTLADHPDQRRELAADPSLIPDAIEEVLRYEPVGTHVGRYLAADFEFQGQTVPAGSAILLLVGSANRDERHFPDPDRFDIHRERRSPHLTFGFGIHTCIGNVLARMEGRVVYEELLKRIPEWEIDVDNAELSSTSTVRGWETLPAYLNGKKPTRSAAPAATLVTGEAPDSVAGEWQVTIKSPTGPMATTLVLEESADGVLSGSQSGEGTTTPIESASYSDGSISWTNKITKPMKMKLDFTGQVSGGEMTGKVKAGFMGKFNFTGVKLS</sequence>
<dbReference type="InterPro" id="IPR017972">
    <property type="entry name" value="Cyt_P450_CS"/>
</dbReference>
<dbReference type="InterPro" id="IPR036396">
    <property type="entry name" value="Cyt_P450_sf"/>
</dbReference>
<dbReference type="GO" id="GO:0008395">
    <property type="term" value="F:steroid hydroxylase activity"/>
    <property type="evidence" value="ECO:0007669"/>
    <property type="project" value="TreeGrafter"/>
</dbReference>
<keyword evidence="5 7" id="KW-0408">Iron</keyword>
<evidence type="ECO:0000256" key="7">
    <source>
        <dbReference type="RuleBase" id="RU000461"/>
    </source>
</evidence>
<keyword evidence="4 7" id="KW-0560">Oxidoreductase</keyword>
<evidence type="ECO:0000256" key="8">
    <source>
        <dbReference type="SAM" id="MobiDB-lite"/>
    </source>
</evidence>
<evidence type="ECO:0000256" key="3">
    <source>
        <dbReference type="ARBA" id="ARBA00022723"/>
    </source>
</evidence>
<dbReference type="GO" id="GO:0005506">
    <property type="term" value="F:iron ion binding"/>
    <property type="evidence" value="ECO:0007669"/>
    <property type="project" value="InterPro"/>
</dbReference>
<dbReference type="CDD" id="cd11078">
    <property type="entry name" value="CYP130-like"/>
    <property type="match status" value="1"/>
</dbReference>
<reference evidence="9 10" key="1">
    <citation type="submission" date="2019-04" db="EMBL/GenBank/DDBJ databases">
        <title>Taxonomy of novel Haliea sp. from mangrove soil of West Coast of India.</title>
        <authorList>
            <person name="Verma A."/>
            <person name="Kumar P."/>
            <person name="Krishnamurthi S."/>
        </authorList>
    </citation>
    <scope>NUCLEOTIDE SEQUENCE [LARGE SCALE GENOMIC DNA]</scope>
    <source>
        <strain evidence="9 10">SAOS-164</strain>
    </source>
</reference>
<keyword evidence="3 7" id="KW-0479">Metal-binding</keyword>
<proteinExistence type="inferred from homology"/>
<accession>A0A4Z0M401</accession>
<dbReference type="PANTHER" id="PTHR46696:SF4">
    <property type="entry name" value="BIOTIN BIOSYNTHESIS CYTOCHROME P450"/>
    <property type="match status" value="1"/>
</dbReference>
<dbReference type="GO" id="GO:0036199">
    <property type="term" value="F:cholest-4-en-3-one 26-monooxygenase activity"/>
    <property type="evidence" value="ECO:0007669"/>
    <property type="project" value="TreeGrafter"/>
</dbReference>
<keyword evidence="6 7" id="KW-0503">Monooxygenase</keyword>
<dbReference type="EMBL" id="SRLE01000006">
    <property type="protein sequence ID" value="TGD74170.1"/>
    <property type="molecule type" value="Genomic_DNA"/>
</dbReference>
<dbReference type="Proteomes" id="UP000298050">
    <property type="component" value="Unassembled WGS sequence"/>
</dbReference>
<evidence type="ECO:0000313" key="9">
    <source>
        <dbReference type="EMBL" id="TGD74170.1"/>
    </source>
</evidence>
<gene>
    <name evidence="9" type="ORF">E4634_08555</name>
</gene>
<dbReference type="PRINTS" id="PR00385">
    <property type="entry name" value="P450"/>
</dbReference>